<evidence type="ECO:0000256" key="2">
    <source>
        <dbReference type="SAM" id="MobiDB-lite"/>
    </source>
</evidence>
<evidence type="ECO:0000256" key="1">
    <source>
        <dbReference type="SAM" id="Coils"/>
    </source>
</evidence>
<feature type="region of interest" description="Disordered" evidence="2">
    <location>
        <begin position="454"/>
        <end position="475"/>
    </location>
</feature>
<dbReference type="Proteomes" id="UP001303473">
    <property type="component" value="Unassembled WGS sequence"/>
</dbReference>
<proteinExistence type="predicted"/>
<feature type="compositionally biased region" description="Polar residues" evidence="2">
    <location>
        <begin position="466"/>
        <end position="475"/>
    </location>
</feature>
<accession>A0AAN6S8M5</accession>
<gene>
    <name evidence="3" type="ORF">QBC46DRAFT_350587</name>
</gene>
<feature type="compositionally biased region" description="Polar residues" evidence="2">
    <location>
        <begin position="131"/>
        <end position="141"/>
    </location>
</feature>
<feature type="compositionally biased region" description="Polar residues" evidence="2">
    <location>
        <begin position="392"/>
        <end position="401"/>
    </location>
</feature>
<keyword evidence="4" id="KW-1185">Reference proteome</keyword>
<evidence type="ECO:0000313" key="3">
    <source>
        <dbReference type="EMBL" id="KAK3944525.1"/>
    </source>
</evidence>
<keyword evidence="1" id="KW-0175">Coiled coil</keyword>
<feature type="coiled-coil region" evidence="1">
    <location>
        <begin position="287"/>
        <end position="321"/>
    </location>
</feature>
<dbReference type="AlphaFoldDB" id="A0AAN6S8M5"/>
<protein>
    <submittedName>
        <fullName evidence="3">Uncharacterized protein</fullName>
    </submittedName>
</protein>
<feature type="region of interest" description="Disordered" evidence="2">
    <location>
        <begin position="348"/>
        <end position="402"/>
    </location>
</feature>
<feature type="compositionally biased region" description="Low complexity" evidence="2">
    <location>
        <begin position="1"/>
        <end position="15"/>
    </location>
</feature>
<feature type="region of interest" description="Disordered" evidence="2">
    <location>
        <begin position="129"/>
        <end position="156"/>
    </location>
</feature>
<feature type="compositionally biased region" description="Polar residues" evidence="2">
    <location>
        <begin position="348"/>
        <end position="360"/>
    </location>
</feature>
<comment type="caution">
    <text evidence="3">The sequence shown here is derived from an EMBL/GenBank/DDBJ whole genome shotgun (WGS) entry which is preliminary data.</text>
</comment>
<organism evidence="3 4">
    <name type="scientific">Diplogelasinospora grovesii</name>
    <dbReference type="NCBI Taxonomy" id="303347"/>
    <lineage>
        <taxon>Eukaryota</taxon>
        <taxon>Fungi</taxon>
        <taxon>Dikarya</taxon>
        <taxon>Ascomycota</taxon>
        <taxon>Pezizomycotina</taxon>
        <taxon>Sordariomycetes</taxon>
        <taxon>Sordariomycetidae</taxon>
        <taxon>Sordariales</taxon>
        <taxon>Diplogelasinosporaceae</taxon>
        <taxon>Diplogelasinospora</taxon>
    </lineage>
</organism>
<name>A0AAN6S8M5_9PEZI</name>
<sequence>MSDDSSSQGSESGRGSTKDGGGARLFSPAAAPPGRSLVLSEKRWPSSRLFDPRTPPTEQQRRQMLSMNAAMSTASGTGNSSAQRSGIASRPEPPRFGHVNLGTPDSRGMNALASQARTQQAYRQASYAWGGNQQPGQHNQTQPPIAPSAQSQSASTKVDIHAPLNELFSQEMRALSIGDNETRHHPAYRRILDIAQQSQRRLVGLFCGTRDESGAPKGFLELFLVDVQELYGNMGQQSREAQAMTTDLYHLRDECERLKAVLASQAVEYEQFRHKAESRVNELGCQLQNEREILRSYQDMVKTLEAQRALDERTIKHLKEQVDGKRNMWMEIHSDAKEKALAWETATRTSSPLTGSTYAPDSQLVHSAGPWNPPSSVANGPRPIQRPAPGSRPSTATSHTQARALVSGPHFRNPSVGGGVLPAPNYQAQSSWRSGMDQSSGPDRSIPLPVRASEYGSPIARPKPPTTTITAPSQANSQNDIVAQRWAEEYTNLFTLIFDFCRALLGEKSPHIDGELWRRIQVQSPRLESYMCEVLYPGRRQEGASHAKYLLDEDRSSRPYFIARLIIQHIVNNVLSYEGWKGLNDEADTQLREIDAKLKATEVYKTFERQALIDAQANIIARIVEHQDWRNRRHNKINEHWTALKAMVGILLPDPSSPKYDDFRQELHRITEAAWDLSTKLLRSRLTFQYVWNDTCSKFSMECHEARNSQLDPLTLQNKQFRLQLVITPGITMRNDQGMSIEARMIRKALVDVMDQRLTSGSARDYHRQTSFTSH</sequence>
<feature type="region of interest" description="Disordered" evidence="2">
    <location>
        <begin position="1"/>
        <end position="99"/>
    </location>
</feature>
<evidence type="ECO:0000313" key="4">
    <source>
        <dbReference type="Proteomes" id="UP001303473"/>
    </source>
</evidence>
<reference evidence="4" key="1">
    <citation type="journal article" date="2023" name="Mol. Phylogenet. Evol.">
        <title>Genome-scale phylogeny and comparative genomics of the fungal order Sordariales.</title>
        <authorList>
            <person name="Hensen N."/>
            <person name="Bonometti L."/>
            <person name="Westerberg I."/>
            <person name="Brannstrom I.O."/>
            <person name="Guillou S."/>
            <person name="Cros-Aarteil S."/>
            <person name="Calhoun S."/>
            <person name="Haridas S."/>
            <person name="Kuo A."/>
            <person name="Mondo S."/>
            <person name="Pangilinan J."/>
            <person name="Riley R."/>
            <person name="LaButti K."/>
            <person name="Andreopoulos B."/>
            <person name="Lipzen A."/>
            <person name="Chen C."/>
            <person name="Yan M."/>
            <person name="Daum C."/>
            <person name="Ng V."/>
            <person name="Clum A."/>
            <person name="Steindorff A."/>
            <person name="Ohm R.A."/>
            <person name="Martin F."/>
            <person name="Silar P."/>
            <person name="Natvig D.O."/>
            <person name="Lalanne C."/>
            <person name="Gautier V."/>
            <person name="Ament-Velasquez S.L."/>
            <person name="Kruys A."/>
            <person name="Hutchinson M.I."/>
            <person name="Powell A.J."/>
            <person name="Barry K."/>
            <person name="Miller A.N."/>
            <person name="Grigoriev I.V."/>
            <person name="Debuchy R."/>
            <person name="Gladieux P."/>
            <person name="Hiltunen Thoren M."/>
            <person name="Johannesson H."/>
        </authorList>
    </citation>
    <scope>NUCLEOTIDE SEQUENCE [LARGE SCALE GENOMIC DNA]</scope>
    <source>
        <strain evidence="4">CBS 340.73</strain>
    </source>
</reference>
<feature type="compositionally biased region" description="Polar residues" evidence="2">
    <location>
        <begin position="56"/>
        <end position="86"/>
    </location>
</feature>
<dbReference type="EMBL" id="MU853759">
    <property type="protein sequence ID" value="KAK3944525.1"/>
    <property type="molecule type" value="Genomic_DNA"/>
</dbReference>